<name>A0A9D0YYZ2_9FIRM</name>
<organism evidence="2 3">
    <name type="scientific">Candidatus Faecenecus gallistercoris</name>
    <dbReference type="NCBI Taxonomy" id="2840793"/>
    <lineage>
        <taxon>Bacteria</taxon>
        <taxon>Bacillati</taxon>
        <taxon>Bacillota</taxon>
        <taxon>Bacillota incertae sedis</taxon>
        <taxon>Candidatus Faecenecus</taxon>
    </lineage>
</organism>
<dbReference type="AlphaFoldDB" id="A0A9D0YYZ2"/>
<feature type="domain" description="GP-PDE" evidence="1">
    <location>
        <begin position="5"/>
        <end position="236"/>
    </location>
</feature>
<dbReference type="PANTHER" id="PTHR46211">
    <property type="entry name" value="GLYCEROPHOSPHORYL DIESTER PHOSPHODIESTERASE"/>
    <property type="match status" value="1"/>
</dbReference>
<dbReference type="PROSITE" id="PS51704">
    <property type="entry name" value="GP_PDE"/>
    <property type="match status" value="1"/>
</dbReference>
<dbReference type="SUPFAM" id="SSF51695">
    <property type="entry name" value="PLC-like phosphodiesterases"/>
    <property type="match status" value="1"/>
</dbReference>
<accession>A0A9D0YYZ2</accession>
<dbReference type="PANTHER" id="PTHR46211:SF1">
    <property type="entry name" value="GLYCEROPHOSPHODIESTER PHOSPHODIESTERASE, CYTOPLASMIC"/>
    <property type="match status" value="1"/>
</dbReference>
<reference evidence="2" key="1">
    <citation type="submission" date="2020-10" db="EMBL/GenBank/DDBJ databases">
        <authorList>
            <person name="Gilroy R."/>
        </authorList>
    </citation>
    <scope>NUCLEOTIDE SEQUENCE</scope>
    <source>
        <strain evidence="2">CHK165-10780</strain>
    </source>
</reference>
<dbReference type="Pfam" id="PF03009">
    <property type="entry name" value="GDPD"/>
    <property type="match status" value="1"/>
</dbReference>
<proteinExistence type="predicted"/>
<protein>
    <recommendedName>
        <fullName evidence="1">GP-PDE domain-containing protein</fullName>
    </recommendedName>
</protein>
<sequence>MFLENRIIAHRGGFFDNQKIYENTKEAFQIAIQKGLAIELDVHVTKDEQVVVYHDDNLKRLMNVDATIEELRLEELPTKPFPIPLFRDVLQQIDGKVPLLIEIKSMHQIGHSVDIIMNVLKDYTGEYAIQSFHPYVLLYLKWHYKNVIRGQLGSPNRQKDIPKIQKWITKSMCFNILTKPTFISYEYNEMSFEKITKLKKKYVMICFTIREQADYTKYKNIYDAWICENMQNWKEG</sequence>
<dbReference type="Proteomes" id="UP000886725">
    <property type="component" value="Unassembled WGS sequence"/>
</dbReference>
<evidence type="ECO:0000259" key="1">
    <source>
        <dbReference type="PROSITE" id="PS51704"/>
    </source>
</evidence>
<reference evidence="2" key="2">
    <citation type="journal article" date="2021" name="PeerJ">
        <title>Extensive microbial diversity within the chicken gut microbiome revealed by metagenomics and culture.</title>
        <authorList>
            <person name="Gilroy R."/>
            <person name="Ravi A."/>
            <person name="Getino M."/>
            <person name="Pursley I."/>
            <person name="Horton D.L."/>
            <person name="Alikhan N.F."/>
            <person name="Baker D."/>
            <person name="Gharbi K."/>
            <person name="Hall N."/>
            <person name="Watson M."/>
            <person name="Adriaenssens E.M."/>
            <person name="Foster-Nyarko E."/>
            <person name="Jarju S."/>
            <person name="Secka A."/>
            <person name="Antonio M."/>
            <person name="Oren A."/>
            <person name="Chaudhuri R.R."/>
            <person name="La Ragione R."/>
            <person name="Hildebrand F."/>
            <person name="Pallen M.J."/>
        </authorList>
    </citation>
    <scope>NUCLEOTIDE SEQUENCE</scope>
    <source>
        <strain evidence="2">CHK165-10780</strain>
    </source>
</reference>
<evidence type="ECO:0000313" key="2">
    <source>
        <dbReference type="EMBL" id="HIQ64557.1"/>
    </source>
</evidence>
<dbReference type="Gene3D" id="3.20.20.190">
    <property type="entry name" value="Phosphatidylinositol (PI) phosphodiesterase"/>
    <property type="match status" value="1"/>
</dbReference>
<evidence type="ECO:0000313" key="3">
    <source>
        <dbReference type="Proteomes" id="UP000886725"/>
    </source>
</evidence>
<dbReference type="GO" id="GO:0006629">
    <property type="term" value="P:lipid metabolic process"/>
    <property type="evidence" value="ECO:0007669"/>
    <property type="project" value="InterPro"/>
</dbReference>
<dbReference type="InterPro" id="IPR017946">
    <property type="entry name" value="PLC-like_Pdiesterase_TIM-brl"/>
</dbReference>
<comment type="caution">
    <text evidence="2">The sequence shown here is derived from an EMBL/GenBank/DDBJ whole genome shotgun (WGS) entry which is preliminary data.</text>
</comment>
<dbReference type="EMBL" id="DVFU01000049">
    <property type="protein sequence ID" value="HIQ64557.1"/>
    <property type="molecule type" value="Genomic_DNA"/>
</dbReference>
<dbReference type="GO" id="GO:0008081">
    <property type="term" value="F:phosphoric diester hydrolase activity"/>
    <property type="evidence" value="ECO:0007669"/>
    <property type="project" value="InterPro"/>
</dbReference>
<gene>
    <name evidence="2" type="ORF">IAC85_02340</name>
</gene>
<dbReference type="InterPro" id="IPR030395">
    <property type="entry name" value="GP_PDE_dom"/>
</dbReference>